<dbReference type="RefSeq" id="WP_178371823.1">
    <property type="nucleotide sequence ID" value="NZ_FRDN01000027.1"/>
</dbReference>
<protein>
    <submittedName>
        <fullName evidence="3">Uncharacterized protein</fullName>
    </submittedName>
</protein>
<dbReference type="AlphaFoldDB" id="A0A1M7UZX1"/>
<name>A0A1M7UZX1_9FIRM</name>
<dbReference type="EMBL" id="FRDN01000027">
    <property type="protein sequence ID" value="SHN88492.1"/>
    <property type="molecule type" value="Genomic_DNA"/>
</dbReference>
<keyword evidence="2" id="KW-0812">Transmembrane</keyword>
<organism evidence="3 4">
    <name type="scientific">Desulfitobacterium chlororespirans DSM 11544</name>
    <dbReference type="NCBI Taxonomy" id="1121395"/>
    <lineage>
        <taxon>Bacteria</taxon>
        <taxon>Bacillati</taxon>
        <taxon>Bacillota</taxon>
        <taxon>Clostridia</taxon>
        <taxon>Eubacteriales</taxon>
        <taxon>Desulfitobacteriaceae</taxon>
        <taxon>Desulfitobacterium</taxon>
    </lineage>
</organism>
<keyword evidence="4" id="KW-1185">Reference proteome</keyword>
<evidence type="ECO:0000313" key="3">
    <source>
        <dbReference type="EMBL" id="SHN88492.1"/>
    </source>
</evidence>
<sequence>MTTALWILAALVYLTFVVVYLRREMVKLSNPHTLDHENRMSNQQPEPKAHLYLAHPSR</sequence>
<reference evidence="4" key="1">
    <citation type="submission" date="2016-12" db="EMBL/GenBank/DDBJ databases">
        <authorList>
            <person name="Varghese N."/>
            <person name="Submissions S."/>
        </authorList>
    </citation>
    <scope>NUCLEOTIDE SEQUENCE [LARGE SCALE GENOMIC DNA]</scope>
    <source>
        <strain evidence="4">DSM 11544</strain>
    </source>
</reference>
<keyword evidence="2" id="KW-1133">Transmembrane helix</keyword>
<evidence type="ECO:0000256" key="1">
    <source>
        <dbReference type="SAM" id="MobiDB-lite"/>
    </source>
</evidence>
<evidence type="ECO:0000256" key="2">
    <source>
        <dbReference type="SAM" id="Phobius"/>
    </source>
</evidence>
<dbReference type="Proteomes" id="UP000184010">
    <property type="component" value="Unassembled WGS sequence"/>
</dbReference>
<feature type="region of interest" description="Disordered" evidence="1">
    <location>
        <begin position="34"/>
        <end position="58"/>
    </location>
</feature>
<evidence type="ECO:0000313" key="4">
    <source>
        <dbReference type="Proteomes" id="UP000184010"/>
    </source>
</evidence>
<gene>
    <name evidence="3" type="ORF">SAMN02745215_05366</name>
</gene>
<keyword evidence="2" id="KW-0472">Membrane</keyword>
<accession>A0A1M7UZX1</accession>
<feature type="transmembrane region" description="Helical" evidence="2">
    <location>
        <begin position="6"/>
        <end position="22"/>
    </location>
</feature>
<proteinExistence type="predicted"/>